<dbReference type="RefSeq" id="XP_003017974.1">
    <property type="nucleotide sequence ID" value="XM_003017928.1"/>
</dbReference>
<evidence type="ECO:0000256" key="2">
    <source>
        <dbReference type="ARBA" id="ARBA00007375"/>
    </source>
</evidence>
<evidence type="ECO:0000256" key="4">
    <source>
        <dbReference type="ARBA" id="ARBA00022989"/>
    </source>
</evidence>
<dbReference type="PANTHER" id="PTHR31885:SF6">
    <property type="entry name" value="GH04784P"/>
    <property type="match status" value="1"/>
</dbReference>
<dbReference type="GO" id="GO:0016020">
    <property type="term" value="C:membrane"/>
    <property type="evidence" value="ECO:0007669"/>
    <property type="project" value="UniProtKB-SubCell"/>
</dbReference>
<dbReference type="GO" id="GO:0016787">
    <property type="term" value="F:hydrolase activity"/>
    <property type="evidence" value="ECO:0007669"/>
    <property type="project" value="TreeGrafter"/>
</dbReference>
<proteinExistence type="inferred from homology"/>
<protein>
    <recommendedName>
        <fullName evidence="9">YhhN domain protein</fullName>
    </recommendedName>
</protein>
<dbReference type="PANTHER" id="PTHR31885">
    <property type="entry name" value="GH04784P"/>
    <property type="match status" value="1"/>
</dbReference>
<evidence type="ECO:0000313" key="8">
    <source>
        <dbReference type="Proteomes" id="UP000008383"/>
    </source>
</evidence>
<dbReference type="KEGG" id="tve:TRV_08025"/>
<keyword evidence="8" id="KW-1185">Reference proteome</keyword>
<accession>D4DLF1</accession>
<feature type="transmembrane region" description="Helical" evidence="6">
    <location>
        <begin position="96"/>
        <end position="119"/>
    </location>
</feature>
<evidence type="ECO:0000256" key="5">
    <source>
        <dbReference type="ARBA" id="ARBA00023136"/>
    </source>
</evidence>
<sequence length="358" mass="39162">MQLHFLGRENVIHSDLSYNRTPGKSHGVSYVNRHKVTQGPSEGVSSSKDEAVVRIAGSGSKLYLDPPHQLHELHENHPLTDNEATLTMDVSLPPQAAVYLLLVSLPILVNSIYIGHLLAKPISSLAFLSGALHLTLNEPSPYRNYITWGLFFSLIGDFLLIPSRSEYSIHTKSQNPNQPKVEKEVSLSASFQAGIGAFAAAHIAYILAFLEDTQSISWSVFVSVAMASLLAARWLGVLYPRPGSELEANASLMRSNVLRLSVPDDMRHLVCLYTLIISCMVASAVSTVPVLRLPTSMSMQNQRSLGAVMFVISDLFVAKDAFSKKSGDKGGYFWLQASVGWELYFWGQMVLAGTVNGA</sequence>
<evidence type="ECO:0000256" key="3">
    <source>
        <dbReference type="ARBA" id="ARBA00022692"/>
    </source>
</evidence>
<dbReference type="HOGENOM" id="CLU_065386_0_0_1"/>
<feature type="transmembrane region" description="Helical" evidence="6">
    <location>
        <begin position="185"/>
        <end position="210"/>
    </location>
</feature>
<comment type="subcellular location">
    <subcellularLocation>
        <location evidence="1">Membrane</location>
        <topology evidence="1">Multi-pass membrane protein</topology>
    </subcellularLocation>
</comment>
<dbReference type="GeneID" id="9579852"/>
<feature type="transmembrane region" description="Helical" evidence="6">
    <location>
        <begin position="269"/>
        <end position="291"/>
    </location>
</feature>
<dbReference type="InterPro" id="IPR012506">
    <property type="entry name" value="TMEM86B-like"/>
</dbReference>
<dbReference type="OrthoDB" id="2133758at2759"/>
<evidence type="ECO:0000256" key="1">
    <source>
        <dbReference type="ARBA" id="ARBA00004141"/>
    </source>
</evidence>
<dbReference type="Proteomes" id="UP000008383">
    <property type="component" value="Unassembled WGS sequence"/>
</dbReference>
<evidence type="ECO:0000313" key="7">
    <source>
        <dbReference type="EMBL" id="EFE37329.1"/>
    </source>
</evidence>
<dbReference type="EMBL" id="ACYE01000503">
    <property type="protein sequence ID" value="EFE37329.1"/>
    <property type="molecule type" value="Genomic_DNA"/>
</dbReference>
<name>D4DLF1_TRIVH</name>
<keyword evidence="3 6" id="KW-0812">Transmembrane</keyword>
<reference evidence="8" key="1">
    <citation type="journal article" date="2011" name="Genome Biol.">
        <title>Comparative and functional genomics provide insights into the pathogenicity of dermatophytic fungi.</title>
        <authorList>
            <person name="Burmester A."/>
            <person name="Shelest E."/>
            <person name="Gloeckner G."/>
            <person name="Heddergott C."/>
            <person name="Schindler S."/>
            <person name="Staib P."/>
            <person name="Heidel A."/>
            <person name="Felder M."/>
            <person name="Petzold A."/>
            <person name="Szafranski K."/>
            <person name="Feuermann M."/>
            <person name="Pedruzzi I."/>
            <person name="Priebe S."/>
            <person name="Groth M."/>
            <person name="Winkler R."/>
            <person name="Li W."/>
            <person name="Kniemeyer O."/>
            <person name="Schroeckh V."/>
            <person name="Hertweck C."/>
            <person name="Hube B."/>
            <person name="White T.C."/>
            <person name="Platzer M."/>
            <person name="Guthke R."/>
            <person name="Heitman J."/>
            <person name="Woestemeyer J."/>
            <person name="Zipfel P.F."/>
            <person name="Monod M."/>
            <person name="Brakhage A.A."/>
        </authorList>
    </citation>
    <scope>NUCLEOTIDE SEQUENCE [LARGE SCALE GENOMIC DNA]</scope>
    <source>
        <strain evidence="8">HKI 0517</strain>
    </source>
</reference>
<keyword evidence="4 6" id="KW-1133">Transmembrane helix</keyword>
<gene>
    <name evidence="7" type="ORF">TRV_08025</name>
</gene>
<comment type="caution">
    <text evidence="7">The sequence shown here is derived from an EMBL/GenBank/DDBJ whole genome shotgun (WGS) entry which is preliminary data.</text>
</comment>
<feature type="transmembrane region" description="Helical" evidence="6">
    <location>
        <begin position="216"/>
        <end position="236"/>
    </location>
</feature>
<feature type="transmembrane region" description="Helical" evidence="6">
    <location>
        <begin position="145"/>
        <end position="164"/>
    </location>
</feature>
<comment type="similarity">
    <text evidence="2">Belongs to the TMEM86 family.</text>
</comment>
<keyword evidence="5 6" id="KW-0472">Membrane</keyword>
<organism evidence="7 8">
    <name type="scientific">Trichophyton verrucosum (strain HKI 0517)</name>
    <dbReference type="NCBI Taxonomy" id="663202"/>
    <lineage>
        <taxon>Eukaryota</taxon>
        <taxon>Fungi</taxon>
        <taxon>Dikarya</taxon>
        <taxon>Ascomycota</taxon>
        <taxon>Pezizomycotina</taxon>
        <taxon>Eurotiomycetes</taxon>
        <taxon>Eurotiomycetidae</taxon>
        <taxon>Onygenales</taxon>
        <taxon>Arthrodermataceae</taxon>
        <taxon>Trichophyton</taxon>
    </lineage>
</organism>
<evidence type="ECO:0008006" key="9">
    <source>
        <dbReference type="Google" id="ProtNLM"/>
    </source>
</evidence>
<dbReference type="AlphaFoldDB" id="D4DLF1"/>
<evidence type="ECO:0000256" key="6">
    <source>
        <dbReference type="SAM" id="Phobius"/>
    </source>
</evidence>
<dbReference type="Pfam" id="PF07947">
    <property type="entry name" value="YhhN"/>
    <property type="match status" value="1"/>
</dbReference>